<organism evidence="2 3">
    <name type="scientific">Puccinia graminis f. sp. tritici</name>
    <dbReference type="NCBI Taxonomy" id="56615"/>
    <lineage>
        <taxon>Eukaryota</taxon>
        <taxon>Fungi</taxon>
        <taxon>Dikarya</taxon>
        <taxon>Basidiomycota</taxon>
        <taxon>Pucciniomycotina</taxon>
        <taxon>Pucciniomycetes</taxon>
        <taxon>Pucciniales</taxon>
        <taxon>Pucciniaceae</taxon>
        <taxon>Puccinia</taxon>
    </lineage>
</organism>
<name>A0A5B0M3K1_PUCGR</name>
<gene>
    <name evidence="2" type="ORF">PGT21_014686</name>
</gene>
<dbReference type="AlphaFoldDB" id="A0A5B0M3K1"/>
<protein>
    <submittedName>
        <fullName evidence="2">Uncharacterized protein</fullName>
    </submittedName>
</protein>
<feature type="signal peptide" evidence="1">
    <location>
        <begin position="1"/>
        <end position="20"/>
    </location>
</feature>
<reference evidence="2 3" key="1">
    <citation type="submission" date="2019-05" db="EMBL/GenBank/DDBJ databases">
        <title>Emergence of the Ug99 lineage of the wheat stem rust pathogen through somatic hybridization.</title>
        <authorList>
            <person name="Li F."/>
            <person name="Upadhyaya N.M."/>
            <person name="Sperschneider J."/>
            <person name="Matny O."/>
            <person name="Nguyen-Phuc H."/>
            <person name="Mago R."/>
            <person name="Raley C."/>
            <person name="Miller M.E."/>
            <person name="Silverstein K.A.T."/>
            <person name="Henningsen E."/>
            <person name="Hirsch C.D."/>
            <person name="Visser B."/>
            <person name="Pretorius Z.A."/>
            <person name="Steffenson B.J."/>
            <person name="Schwessinger B."/>
            <person name="Dodds P.N."/>
            <person name="Figueroa M."/>
        </authorList>
    </citation>
    <scope>NUCLEOTIDE SEQUENCE [LARGE SCALE GENOMIC DNA]</scope>
    <source>
        <strain evidence="2">21-0</strain>
    </source>
</reference>
<keyword evidence="3" id="KW-1185">Reference proteome</keyword>
<evidence type="ECO:0000256" key="1">
    <source>
        <dbReference type="SAM" id="SignalP"/>
    </source>
</evidence>
<proteinExistence type="predicted"/>
<keyword evidence="1" id="KW-0732">Signal</keyword>
<dbReference type="Proteomes" id="UP000324748">
    <property type="component" value="Unassembled WGS sequence"/>
</dbReference>
<evidence type="ECO:0000313" key="3">
    <source>
        <dbReference type="Proteomes" id="UP000324748"/>
    </source>
</evidence>
<sequence>MFLFRLISLAWTNSSPTASGRTPSAVIRTLARIGDIAHLTVHLVVTHGLDIEQKNLSSKQSPAMSP</sequence>
<dbReference type="EMBL" id="VSWC01000171">
    <property type="protein sequence ID" value="KAA1070520.1"/>
    <property type="molecule type" value="Genomic_DNA"/>
</dbReference>
<feature type="chain" id="PRO_5022990963" evidence="1">
    <location>
        <begin position="21"/>
        <end position="66"/>
    </location>
</feature>
<accession>A0A5B0M3K1</accession>
<comment type="caution">
    <text evidence="2">The sequence shown here is derived from an EMBL/GenBank/DDBJ whole genome shotgun (WGS) entry which is preliminary data.</text>
</comment>
<evidence type="ECO:0000313" key="2">
    <source>
        <dbReference type="EMBL" id="KAA1070520.1"/>
    </source>
</evidence>